<keyword evidence="2" id="KW-0378">Hydrolase</keyword>
<dbReference type="CDD" id="cd24003">
    <property type="entry name" value="ASKHA_NBD_GDA1_CD39_NTPase"/>
    <property type="match status" value="1"/>
</dbReference>
<accession>A0A8J5XTJ9</accession>
<dbReference type="OrthoDB" id="6372431at2759"/>
<evidence type="ECO:0000256" key="5">
    <source>
        <dbReference type="SAM" id="MobiDB-lite"/>
    </source>
</evidence>
<evidence type="ECO:0000313" key="8">
    <source>
        <dbReference type="EMBL" id="KAG8468237.1"/>
    </source>
</evidence>
<dbReference type="OMA" id="SAREICF"/>
<dbReference type="Proteomes" id="UP000751190">
    <property type="component" value="Unassembled WGS sequence"/>
</dbReference>
<feature type="region of interest" description="Disordered" evidence="5">
    <location>
        <begin position="616"/>
        <end position="640"/>
    </location>
</feature>
<dbReference type="GO" id="GO:0017110">
    <property type="term" value="F:nucleoside diphosphate phosphatase activity"/>
    <property type="evidence" value="ECO:0007669"/>
    <property type="project" value="TreeGrafter"/>
</dbReference>
<dbReference type="GO" id="GO:0005524">
    <property type="term" value="F:ATP binding"/>
    <property type="evidence" value="ECO:0007669"/>
    <property type="project" value="UniProtKB-KW"/>
</dbReference>
<reference evidence="8" key="1">
    <citation type="submission" date="2021-05" db="EMBL/GenBank/DDBJ databases">
        <title>The genome of the haptophyte Pavlova lutheri (Diacronema luteri, Pavlovales) - a model for lipid biosynthesis in eukaryotic algae.</title>
        <authorList>
            <person name="Hulatt C.J."/>
            <person name="Posewitz M.C."/>
        </authorList>
    </citation>
    <scope>NUCLEOTIDE SEQUENCE</scope>
    <source>
        <strain evidence="8">NIVA-4/92</strain>
    </source>
</reference>
<evidence type="ECO:0000256" key="7">
    <source>
        <dbReference type="SAM" id="SignalP"/>
    </source>
</evidence>
<evidence type="ECO:0000313" key="9">
    <source>
        <dbReference type="Proteomes" id="UP000751190"/>
    </source>
</evidence>
<sequence>MGRVQVSALLLVLLGAAAQKRRAASAPPASPPSPKPRVDKSAEPGEHPLVAFGPQPVSNDAEFGLLIDAGSTGSRLHVYEWPKRVFSTLPPPITHPLTSELWTKRRAPGISSLADDPKAAAETLLPLIEHAKVLLRHYQKDWHRFPIWVKATAGMRVLAHTPRRAIIEEVRALLLSDKNPFHFVEADAARVISGEEEAGYAWTGINFALGHLLEDGTGSGTARPTRAVGIVEMGGASSQLSFINPGHDIIENLFKVQVGGLKHWNIYARSFLHYGAYSAMQRVWNELAMEQRCFDMDADFSMPCVLHDPCVPVGMPPMPLPPTVTNQSGVVPPSTFGPLRAAILVPAPDAPGVPRFERCYEQLVAKGSSLGLQGNDKFPFAGYVEGATRRRFNEWCDWAHHGQCAMADVYLPLLPDATDVFGNFHLLGSSLVETFQSLGVPQRASLTNLTRVATAACGLHMHHLVKFVHKHASASDYSMSDDGFVPDFDLPDDVDDAAGPDEGADARAAAAAGLDAVGDAQSGHGLRAVSHELQEAMLEAAEESSDEKSAREICFKAALTVAMLNNGFGVHMDRPLQATDVIETKAGNKLKAGWTLGAILFEINSLPWSYKPDANSPTGAPAAGGVQLTPHPPITVGQSGVATSGVATSTAPAADAQGAHATARSAVGAQRVDAADALDGPRGGRDGVYDLQEDAVVLGGMLLGVSSAFALVLAAVFAGVARLRARGQCGAAASDDDEGGEAARDTPLLRVEPERAQRRPYEHLLPAHQRIAAVRD</sequence>
<evidence type="ECO:0000256" key="4">
    <source>
        <dbReference type="PIRSR" id="PIRSR600407-2"/>
    </source>
</evidence>
<feature type="signal peptide" evidence="7">
    <location>
        <begin position="1"/>
        <end position="18"/>
    </location>
</feature>
<organism evidence="8 9">
    <name type="scientific">Diacronema lutheri</name>
    <name type="common">Unicellular marine alga</name>
    <name type="synonym">Monochrysis lutheri</name>
    <dbReference type="NCBI Taxonomy" id="2081491"/>
    <lineage>
        <taxon>Eukaryota</taxon>
        <taxon>Haptista</taxon>
        <taxon>Haptophyta</taxon>
        <taxon>Pavlovophyceae</taxon>
        <taxon>Pavlovales</taxon>
        <taxon>Pavlovaceae</taxon>
        <taxon>Diacronema</taxon>
    </lineage>
</organism>
<comment type="similarity">
    <text evidence="1">Belongs to the GDA1/CD39 NTPase family.</text>
</comment>
<feature type="active site" description="Proton acceptor" evidence="3">
    <location>
        <position position="197"/>
    </location>
</feature>
<dbReference type="AlphaFoldDB" id="A0A8J5XTJ9"/>
<keyword evidence="7" id="KW-0732">Signal</keyword>
<keyword evidence="9" id="KW-1185">Reference proteome</keyword>
<keyword evidence="6" id="KW-1133">Transmembrane helix</keyword>
<dbReference type="GO" id="GO:0016020">
    <property type="term" value="C:membrane"/>
    <property type="evidence" value="ECO:0007669"/>
    <property type="project" value="TreeGrafter"/>
</dbReference>
<evidence type="ECO:0008006" key="10">
    <source>
        <dbReference type="Google" id="ProtNLM"/>
    </source>
</evidence>
<evidence type="ECO:0000256" key="3">
    <source>
        <dbReference type="PIRSR" id="PIRSR600407-1"/>
    </source>
</evidence>
<dbReference type="PANTHER" id="PTHR11782:SF83">
    <property type="entry name" value="GUANOSINE-DIPHOSPHATASE"/>
    <property type="match status" value="1"/>
</dbReference>
<dbReference type="Gene3D" id="3.30.420.40">
    <property type="match status" value="1"/>
</dbReference>
<proteinExistence type="inferred from homology"/>
<dbReference type="Pfam" id="PF01150">
    <property type="entry name" value="GDA1_CD39"/>
    <property type="match status" value="1"/>
</dbReference>
<evidence type="ECO:0000256" key="2">
    <source>
        <dbReference type="ARBA" id="ARBA00022801"/>
    </source>
</evidence>
<dbReference type="InterPro" id="IPR000407">
    <property type="entry name" value="GDA1_CD39_NTPase"/>
</dbReference>
<keyword evidence="6" id="KW-0812">Transmembrane</keyword>
<gene>
    <name evidence="8" type="ORF">KFE25_013320</name>
</gene>
<feature type="binding site" evidence="4">
    <location>
        <begin position="235"/>
        <end position="239"/>
    </location>
    <ligand>
        <name>ATP</name>
        <dbReference type="ChEBI" id="CHEBI:30616"/>
    </ligand>
</feature>
<keyword evidence="4" id="KW-0067">ATP-binding</keyword>
<dbReference type="GO" id="GO:0009134">
    <property type="term" value="P:nucleoside diphosphate catabolic process"/>
    <property type="evidence" value="ECO:0007669"/>
    <property type="project" value="TreeGrafter"/>
</dbReference>
<feature type="region of interest" description="Disordered" evidence="5">
    <location>
        <begin position="21"/>
        <end position="54"/>
    </location>
</feature>
<feature type="transmembrane region" description="Helical" evidence="6">
    <location>
        <begin position="695"/>
        <end position="718"/>
    </location>
</feature>
<name>A0A8J5XTJ9_DIALT</name>
<comment type="caution">
    <text evidence="8">The sequence shown here is derived from an EMBL/GenBank/DDBJ whole genome shotgun (WGS) entry which is preliminary data.</text>
</comment>
<protein>
    <recommendedName>
        <fullName evidence="10">Apyrase</fullName>
    </recommendedName>
</protein>
<evidence type="ECO:0000256" key="6">
    <source>
        <dbReference type="SAM" id="Phobius"/>
    </source>
</evidence>
<keyword evidence="4" id="KW-0547">Nucleotide-binding</keyword>
<evidence type="ECO:0000256" key="1">
    <source>
        <dbReference type="ARBA" id="ARBA00009283"/>
    </source>
</evidence>
<dbReference type="Gene3D" id="3.30.420.150">
    <property type="entry name" value="Exopolyphosphatase. Domain 2"/>
    <property type="match status" value="1"/>
</dbReference>
<dbReference type="EMBL" id="JAGTXO010000004">
    <property type="protein sequence ID" value="KAG8468237.1"/>
    <property type="molecule type" value="Genomic_DNA"/>
</dbReference>
<feature type="compositionally biased region" description="Basic and acidic residues" evidence="5">
    <location>
        <begin position="36"/>
        <end position="46"/>
    </location>
</feature>
<feature type="chain" id="PRO_5035261487" description="Apyrase" evidence="7">
    <location>
        <begin position="19"/>
        <end position="776"/>
    </location>
</feature>
<keyword evidence="6" id="KW-0472">Membrane</keyword>
<dbReference type="PANTHER" id="PTHR11782">
    <property type="entry name" value="ADENOSINE/GUANOSINE DIPHOSPHATASE"/>
    <property type="match status" value="1"/>
</dbReference>